<evidence type="ECO:0000256" key="1">
    <source>
        <dbReference type="ARBA" id="ARBA00011764"/>
    </source>
</evidence>
<evidence type="ECO:0000256" key="2">
    <source>
        <dbReference type="ARBA" id="ARBA00016807"/>
    </source>
</evidence>
<comment type="function">
    <text evidence="3">Involved in transvection phenomena (= synapsis-dependent gene expression), where the synaptic pairing of chromosomes carrying genes with which zeste interacts influences the expression of these genes. Zeste binds to DNA and stimulates transcription from a nearby promoter.</text>
</comment>
<comment type="caution">
    <text evidence="6">The sequence shown here is derived from an EMBL/GenBank/DDBJ whole genome shotgun (WGS) entry which is preliminary data.</text>
</comment>
<accession>A0AAE1FK45</accession>
<name>A0AAE1FK45_PETCI</name>
<dbReference type="Pfam" id="PF13873">
    <property type="entry name" value="Myb_DNA-bind_5"/>
    <property type="match status" value="1"/>
</dbReference>
<evidence type="ECO:0000256" key="4">
    <source>
        <dbReference type="SAM" id="MobiDB-lite"/>
    </source>
</evidence>
<proteinExistence type="predicted"/>
<evidence type="ECO:0000256" key="3">
    <source>
        <dbReference type="ARBA" id="ARBA00025466"/>
    </source>
</evidence>
<evidence type="ECO:0000313" key="6">
    <source>
        <dbReference type="EMBL" id="KAK3874940.1"/>
    </source>
</evidence>
<gene>
    <name evidence="6" type="ORF">Pcinc_020159</name>
</gene>
<dbReference type="InterPro" id="IPR028002">
    <property type="entry name" value="Myb_DNA-bind_5"/>
</dbReference>
<dbReference type="Proteomes" id="UP001286313">
    <property type="component" value="Unassembled WGS sequence"/>
</dbReference>
<evidence type="ECO:0000259" key="5">
    <source>
        <dbReference type="Pfam" id="PF13873"/>
    </source>
</evidence>
<comment type="subunit">
    <text evidence="1">Self-associates forming complexes of several hundred monomers.</text>
</comment>
<dbReference type="EMBL" id="JAWQEG010002035">
    <property type="protein sequence ID" value="KAK3874940.1"/>
    <property type="molecule type" value="Genomic_DNA"/>
</dbReference>
<organism evidence="6 7">
    <name type="scientific">Petrolisthes cinctipes</name>
    <name type="common">Flat porcelain crab</name>
    <dbReference type="NCBI Taxonomy" id="88211"/>
    <lineage>
        <taxon>Eukaryota</taxon>
        <taxon>Metazoa</taxon>
        <taxon>Ecdysozoa</taxon>
        <taxon>Arthropoda</taxon>
        <taxon>Crustacea</taxon>
        <taxon>Multicrustacea</taxon>
        <taxon>Malacostraca</taxon>
        <taxon>Eumalacostraca</taxon>
        <taxon>Eucarida</taxon>
        <taxon>Decapoda</taxon>
        <taxon>Pleocyemata</taxon>
        <taxon>Anomura</taxon>
        <taxon>Galatheoidea</taxon>
        <taxon>Porcellanidae</taxon>
        <taxon>Petrolisthes</taxon>
    </lineage>
</organism>
<protein>
    <recommendedName>
        <fullName evidence="2">Regulatory protein zeste</fullName>
    </recommendedName>
</protein>
<feature type="domain" description="Myb/SANT-like DNA-binding" evidence="5">
    <location>
        <begin position="22"/>
        <end position="85"/>
    </location>
</feature>
<sequence length="304" mass="33951">MSTADPLGIERPVDTGIGDMQRMQHMGEKERLLLLDLINERRDVILSRATDTRIIPVKAQAWEEVTNSLTASGKGPRRTVKQVKKDMRKYEIKVSILVLKRCIEISKFPFAHLQEVSWDGTEFDEMSVSLVWTKKFVSDKKKKLCRTGGGPPNPDIKPDAVLEKILALIADELEPAPNYNDRWPRDVSDIYIDEVGEQISEPMPMTEKPSTAHMAPASLIPVEGNYHAALPSTSSVEASATVFGYSVYSTPLPPTSREAPRTVVLHRSSSNHRKPLPPTSVQASVPVHPQVKCHQYSLPLQDQQ</sequence>
<keyword evidence="7" id="KW-1185">Reference proteome</keyword>
<feature type="region of interest" description="Disordered" evidence="4">
    <location>
        <begin position="266"/>
        <end position="288"/>
    </location>
</feature>
<dbReference type="AlphaFoldDB" id="A0AAE1FK45"/>
<evidence type="ECO:0000313" key="7">
    <source>
        <dbReference type="Proteomes" id="UP001286313"/>
    </source>
</evidence>
<reference evidence="6" key="1">
    <citation type="submission" date="2023-10" db="EMBL/GenBank/DDBJ databases">
        <title>Genome assemblies of two species of porcelain crab, Petrolisthes cinctipes and Petrolisthes manimaculis (Anomura: Porcellanidae).</title>
        <authorList>
            <person name="Angst P."/>
        </authorList>
    </citation>
    <scope>NUCLEOTIDE SEQUENCE</scope>
    <source>
        <strain evidence="6">PB745_01</strain>
        <tissue evidence="6">Gill</tissue>
    </source>
</reference>